<protein>
    <submittedName>
        <fullName evidence="2">Uncharacterized protein</fullName>
    </submittedName>
</protein>
<dbReference type="AlphaFoldDB" id="A0A370I243"/>
<evidence type="ECO:0000313" key="3">
    <source>
        <dbReference type="Proteomes" id="UP000254869"/>
    </source>
</evidence>
<evidence type="ECO:0000313" key="2">
    <source>
        <dbReference type="EMBL" id="RDI64766.1"/>
    </source>
</evidence>
<name>A0A370I243_9NOCA</name>
<gene>
    <name evidence="2" type="ORF">DFR76_107142</name>
</gene>
<feature type="region of interest" description="Disordered" evidence="1">
    <location>
        <begin position="91"/>
        <end position="118"/>
    </location>
</feature>
<organism evidence="2 3">
    <name type="scientific">Nocardia pseudobrasiliensis</name>
    <dbReference type="NCBI Taxonomy" id="45979"/>
    <lineage>
        <taxon>Bacteria</taxon>
        <taxon>Bacillati</taxon>
        <taxon>Actinomycetota</taxon>
        <taxon>Actinomycetes</taxon>
        <taxon>Mycobacteriales</taxon>
        <taxon>Nocardiaceae</taxon>
        <taxon>Nocardia</taxon>
    </lineage>
</organism>
<keyword evidence="3" id="KW-1185">Reference proteome</keyword>
<feature type="compositionally biased region" description="Acidic residues" evidence="1">
    <location>
        <begin position="93"/>
        <end position="108"/>
    </location>
</feature>
<accession>A0A370I243</accession>
<evidence type="ECO:0000256" key="1">
    <source>
        <dbReference type="SAM" id="MobiDB-lite"/>
    </source>
</evidence>
<sequence length="118" mass="13591">MARESLEENSGLAYLGRLSRWQTMLQQLTTDDPTYKDIVDQKLIAAAEALNRGIDERTVQVLGRYTDFEMAEIRSAAEEFRVDDAEFDREAESLLDYDDENEDEDDEFPTGRPPLRPV</sequence>
<dbReference type="EMBL" id="QQBC01000007">
    <property type="protein sequence ID" value="RDI64766.1"/>
    <property type="molecule type" value="Genomic_DNA"/>
</dbReference>
<comment type="caution">
    <text evidence="2">The sequence shown here is derived from an EMBL/GenBank/DDBJ whole genome shotgun (WGS) entry which is preliminary data.</text>
</comment>
<dbReference type="Proteomes" id="UP000254869">
    <property type="component" value="Unassembled WGS sequence"/>
</dbReference>
<reference evidence="2 3" key="1">
    <citation type="submission" date="2018-07" db="EMBL/GenBank/DDBJ databases">
        <title>Genomic Encyclopedia of Type Strains, Phase IV (KMG-IV): sequencing the most valuable type-strain genomes for metagenomic binning, comparative biology and taxonomic classification.</title>
        <authorList>
            <person name="Goeker M."/>
        </authorList>
    </citation>
    <scope>NUCLEOTIDE SEQUENCE [LARGE SCALE GENOMIC DNA]</scope>
    <source>
        <strain evidence="2 3">DSM 44290</strain>
    </source>
</reference>
<proteinExistence type="predicted"/>
<dbReference type="RefSeq" id="WP_067996460.1">
    <property type="nucleotide sequence ID" value="NZ_QQBC01000007.1"/>
</dbReference>